<gene>
    <name evidence="1" type="ORF">Pint_04216</name>
</gene>
<evidence type="ECO:0000313" key="1">
    <source>
        <dbReference type="EMBL" id="KAJ0045251.1"/>
    </source>
</evidence>
<organism evidence="1 2">
    <name type="scientific">Pistacia integerrima</name>
    <dbReference type="NCBI Taxonomy" id="434235"/>
    <lineage>
        <taxon>Eukaryota</taxon>
        <taxon>Viridiplantae</taxon>
        <taxon>Streptophyta</taxon>
        <taxon>Embryophyta</taxon>
        <taxon>Tracheophyta</taxon>
        <taxon>Spermatophyta</taxon>
        <taxon>Magnoliopsida</taxon>
        <taxon>eudicotyledons</taxon>
        <taxon>Gunneridae</taxon>
        <taxon>Pentapetalae</taxon>
        <taxon>rosids</taxon>
        <taxon>malvids</taxon>
        <taxon>Sapindales</taxon>
        <taxon>Anacardiaceae</taxon>
        <taxon>Pistacia</taxon>
    </lineage>
</organism>
<comment type="caution">
    <text evidence="1">The sequence shown here is derived from an EMBL/GenBank/DDBJ whole genome shotgun (WGS) entry which is preliminary data.</text>
</comment>
<accession>A0ACC0Z4R3</accession>
<sequence length="190" mass="21202">MDNNSVSNPMSKVMSYGEEEEEESGWTVYFDELFDGDNDDARYNEEINSCFSASPESSLISDAASSSVLVKKSAAHHHHPHHDVHDRNKRSIMSSKKRKTKVADNDLEDTASSPVNSPKIYSLMNQLERKPAEAKDVMDISQENGSTSAQRDGRAENNNSNCNNEEEESELKKRGLCLVPLSMLVKYIGS</sequence>
<dbReference type="Proteomes" id="UP001163603">
    <property type="component" value="Chromosome 3"/>
</dbReference>
<protein>
    <submittedName>
        <fullName evidence="1">Uncharacterized protein</fullName>
    </submittedName>
</protein>
<dbReference type="EMBL" id="CM047738">
    <property type="protein sequence ID" value="KAJ0045251.1"/>
    <property type="molecule type" value="Genomic_DNA"/>
</dbReference>
<proteinExistence type="predicted"/>
<reference evidence="2" key="1">
    <citation type="journal article" date="2023" name="G3 (Bethesda)">
        <title>Genome assembly and association tests identify interacting loci associated with vigor, precocity, and sex in interspecific pistachio rootstocks.</title>
        <authorList>
            <person name="Palmer W."/>
            <person name="Jacygrad E."/>
            <person name="Sagayaradj S."/>
            <person name="Cavanaugh K."/>
            <person name="Han R."/>
            <person name="Bertier L."/>
            <person name="Beede B."/>
            <person name="Kafkas S."/>
            <person name="Golino D."/>
            <person name="Preece J."/>
            <person name="Michelmore R."/>
        </authorList>
    </citation>
    <scope>NUCLEOTIDE SEQUENCE [LARGE SCALE GENOMIC DNA]</scope>
</reference>
<evidence type="ECO:0000313" key="2">
    <source>
        <dbReference type="Proteomes" id="UP001163603"/>
    </source>
</evidence>
<name>A0ACC0Z4R3_9ROSI</name>
<keyword evidence="2" id="KW-1185">Reference proteome</keyword>